<keyword evidence="2" id="KW-1185">Reference proteome</keyword>
<accession>A0A7K0J6G0</accession>
<dbReference type="EMBL" id="VUMG01000002">
    <property type="protein sequence ID" value="MSS45348.1"/>
    <property type="molecule type" value="Genomic_DNA"/>
</dbReference>
<proteinExistence type="predicted"/>
<organism evidence="1 2">
    <name type="scientific">Cutibacterium porci</name>
    <dbReference type="NCBI Taxonomy" id="2605781"/>
    <lineage>
        <taxon>Bacteria</taxon>
        <taxon>Bacillati</taxon>
        <taxon>Actinomycetota</taxon>
        <taxon>Actinomycetes</taxon>
        <taxon>Propionibacteriales</taxon>
        <taxon>Propionibacteriaceae</taxon>
        <taxon>Cutibacterium</taxon>
    </lineage>
</organism>
<sequence length="64" mass="7021">MMSTLTTPESDKVLDNLIEKTIGLLEAVADTEDSPFEIEEIDLEQSMLKVYMGTCHCSLSSPGI</sequence>
<protein>
    <submittedName>
        <fullName evidence="1">Uncharacterized protein</fullName>
    </submittedName>
</protein>
<dbReference type="RefSeq" id="WP_154562508.1">
    <property type="nucleotide sequence ID" value="NZ_VUMG01000002.1"/>
</dbReference>
<dbReference type="AlphaFoldDB" id="A0A7K0J6G0"/>
<evidence type="ECO:0000313" key="2">
    <source>
        <dbReference type="Proteomes" id="UP000466104"/>
    </source>
</evidence>
<dbReference type="Proteomes" id="UP000466104">
    <property type="component" value="Unassembled WGS sequence"/>
</dbReference>
<reference evidence="1 2" key="1">
    <citation type="submission" date="2019-08" db="EMBL/GenBank/DDBJ databases">
        <title>In-depth cultivation of the pig gut microbiome towards novel bacterial diversity and tailored functional studies.</title>
        <authorList>
            <person name="Wylensek D."/>
            <person name="Hitch T.C.A."/>
            <person name="Clavel T."/>
        </authorList>
    </citation>
    <scope>NUCLEOTIDE SEQUENCE [LARGE SCALE GENOMIC DNA]</scope>
    <source>
        <strain evidence="1 2">WCA-380-WT-3A</strain>
    </source>
</reference>
<name>A0A7K0J6G0_9ACTN</name>
<comment type="caution">
    <text evidence="1">The sequence shown here is derived from an EMBL/GenBank/DDBJ whole genome shotgun (WGS) entry which is preliminary data.</text>
</comment>
<evidence type="ECO:0000313" key="1">
    <source>
        <dbReference type="EMBL" id="MSS45348.1"/>
    </source>
</evidence>
<gene>
    <name evidence="1" type="ORF">FYJ43_04690</name>
</gene>